<proteinExistence type="predicted"/>
<name>A0AAD8PIV1_9PEZI</name>
<dbReference type="EMBL" id="JAHLJV010000222">
    <property type="protein sequence ID" value="KAK1564051.1"/>
    <property type="molecule type" value="Genomic_DNA"/>
</dbReference>
<evidence type="ECO:0000313" key="2">
    <source>
        <dbReference type="Proteomes" id="UP001230504"/>
    </source>
</evidence>
<dbReference type="GeneID" id="85443739"/>
<accession>A0AAD8PIV1</accession>
<dbReference type="Proteomes" id="UP001230504">
    <property type="component" value="Unassembled WGS sequence"/>
</dbReference>
<sequence>MIGSRFSYITDQSTIYGYTGGPRGCLLRGRRMMIWTSIAHRPLKSLPLMKTVVEAEAYQQTSPTNSASARRTVGLVCRNSPMWVRNVTMQRVRLRTSMLWDSDPQCLVYSKSEFVPAGHMLQLLLLLFSVVDTVMTDEVSTGGDGEMTSSLSSSG</sequence>
<dbReference type="RefSeq" id="XP_060406916.1">
    <property type="nucleotide sequence ID" value="XM_060559499.1"/>
</dbReference>
<dbReference type="AlphaFoldDB" id="A0AAD8PIV1"/>
<protein>
    <submittedName>
        <fullName evidence="1">Uncharacterized protein</fullName>
    </submittedName>
</protein>
<gene>
    <name evidence="1" type="ORF">LY79DRAFT_573721</name>
</gene>
<reference evidence="1" key="1">
    <citation type="submission" date="2021-06" db="EMBL/GenBank/DDBJ databases">
        <title>Comparative genomics, transcriptomics and evolutionary studies reveal genomic signatures of adaptation to plant cell wall in hemibiotrophic fungi.</title>
        <authorList>
            <consortium name="DOE Joint Genome Institute"/>
            <person name="Baroncelli R."/>
            <person name="Diaz J.F."/>
            <person name="Benocci T."/>
            <person name="Peng M."/>
            <person name="Battaglia E."/>
            <person name="Haridas S."/>
            <person name="Andreopoulos W."/>
            <person name="Labutti K."/>
            <person name="Pangilinan J."/>
            <person name="Floch G.L."/>
            <person name="Makela M.R."/>
            <person name="Henrissat B."/>
            <person name="Grigoriev I.V."/>
            <person name="Crouch J.A."/>
            <person name="De Vries R.P."/>
            <person name="Sukno S.A."/>
            <person name="Thon M.R."/>
        </authorList>
    </citation>
    <scope>NUCLEOTIDE SEQUENCE</scope>
    <source>
        <strain evidence="1">CBS 125086</strain>
    </source>
</reference>
<comment type="caution">
    <text evidence="1">The sequence shown here is derived from an EMBL/GenBank/DDBJ whole genome shotgun (WGS) entry which is preliminary data.</text>
</comment>
<organism evidence="1 2">
    <name type="scientific">Colletotrichum navitas</name>
    <dbReference type="NCBI Taxonomy" id="681940"/>
    <lineage>
        <taxon>Eukaryota</taxon>
        <taxon>Fungi</taxon>
        <taxon>Dikarya</taxon>
        <taxon>Ascomycota</taxon>
        <taxon>Pezizomycotina</taxon>
        <taxon>Sordariomycetes</taxon>
        <taxon>Hypocreomycetidae</taxon>
        <taxon>Glomerellales</taxon>
        <taxon>Glomerellaceae</taxon>
        <taxon>Colletotrichum</taxon>
        <taxon>Colletotrichum graminicola species complex</taxon>
    </lineage>
</organism>
<evidence type="ECO:0000313" key="1">
    <source>
        <dbReference type="EMBL" id="KAK1564051.1"/>
    </source>
</evidence>
<keyword evidence="2" id="KW-1185">Reference proteome</keyword>